<name>A0AAD5X777_9FUNG</name>
<dbReference type="InterPro" id="IPR051026">
    <property type="entry name" value="PI/PC_transfer"/>
</dbReference>
<dbReference type="Pfam" id="PF00650">
    <property type="entry name" value="CRAL_TRIO"/>
    <property type="match status" value="1"/>
</dbReference>
<accession>A0AAD5X777</accession>
<sequence>QMIIALKPSKAALGETYIPDLHPDSLLEISKSTKQQPNKSCTNVSELEAMGRPVNFQQHHNFDIVKILNTSSQERLLTHAIRESQKNEKYRFQACSVAAGSLIDQVVVVLDLAGFPFMQFTRAQPLLTAMTQILSDYHPESLGRIFIINASFMFSAIWKVLTEIIAAETAAKVKILGTDYKAVLFEHIDKANIPQIYGGECVCQGGCEYSDAGPWNDGTASGFAVDFWEEFALRDASAAVASEAARDSAISDLKKL</sequence>
<dbReference type="Gene3D" id="3.40.525.10">
    <property type="entry name" value="CRAL-TRIO lipid binding domain"/>
    <property type="match status" value="1"/>
</dbReference>
<dbReference type="Proteomes" id="UP001211907">
    <property type="component" value="Unassembled WGS sequence"/>
</dbReference>
<dbReference type="CDD" id="cd00170">
    <property type="entry name" value="SEC14"/>
    <property type="match status" value="1"/>
</dbReference>
<dbReference type="AlphaFoldDB" id="A0AAD5X777"/>
<dbReference type="PROSITE" id="PS50191">
    <property type="entry name" value="CRAL_TRIO"/>
    <property type="match status" value="1"/>
</dbReference>
<evidence type="ECO:0000313" key="2">
    <source>
        <dbReference type="EMBL" id="KAJ3081992.1"/>
    </source>
</evidence>
<dbReference type="PANTHER" id="PTHR45657">
    <property type="entry name" value="CRAL-TRIO DOMAIN-CONTAINING PROTEIN YKL091C-RELATED"/>
    <property type="match status" value="1"/>
</dbReference>
<dbReference type="InterPro" id="IPR001251">
    <property type="entry name" value="CRAL-TRIO_dom"/>
</dbReference>
<evidence type="ECO:0000313" key="3">
    <source>
        <dbReference type="Proteomes" id="UP001211907"/>
    </source>
</evidence>
<organism evidence="2 3">
    <name type="scientific">Physocladia obscura</name>
    <dbReference type="NCBI Taxonomy" id="109957"/>
    <lineage>
        <taxon>Eukaryota</taxon>
        <taxon>Fungi</taxon>
        <taxon>Fungi incertae sedis</taxon>
        <taxon>Chytridiomycota</taxon>
        <taxon>Chytridiomycota incertae sedis</taxon>
        <taxon>Chytridiomycetes</taxon>
        <taxon>Chytridiales</taxon>
        <taxon>Chytriomycetaceae</taxon>
        <taxon>Physocladia</taxon>
    </lineage>
</organism>
<dbReference type="PANTHER" id="PTHR45657:SF1">
    <property type="entry name" value="CRAL-TRIO DOMAIN-CONTAINING PROTEIN YKL091C-RELATED"/>
    <property type="match status" value="1"/>
</dbReference>
<protein>
    <recommendedName>
        <fullName evidence="1">CRAL-TRIO domain-containing protein</fullName>
    </recommendedName>
</protein>
<dbReference type="InterPro" id="IPR036865">
    <property type="entry name" value="CRAL-TRIO_dom_sf"/>
</dbReference>
<feature type="domain" description="CRAL-TRIO" evidence="1">
    <location>
        <begin position="51"/>
        <end position="205"/>
    </location>
</feature>
<dbReference type="SUPFAM" id="SSF52087">
    <property type="entry name" value="CRAL/TRIO domain"/>
    <property type="match status" value="1"/>
</dbReference>
<dbReference type="EMBL" id="JADGJH010005130">
    <property type="protein sequence ID" value="KAJ3081992.1"/>
    <property type="molecule type" value="Genomic_DNA"/>
</dbReference>
<dbReference type="SMART" id="SM00516">
    <property type="entry name" value="SEC14"/>
    <property type="match status" value="1"/>
</dbReference>
<evidence type="ECO:0000259" key="1">
    <source>
        <dbReference type="PROSITE" id="PS50191"/>
    </source>
</evidence>
<gene>
    <name evidence="2" type="ORF">HK100_009786</name>
</gene>
<proteinExistence type="predicted"/>
<reference evidence="2" key="1">
    <citation type="submission" date="2020-05" db="EMBL/GenBank/DDBJ databases">
        <title>Phylogenomic resolution of chytrid fungi.</title>
        <authorList>
            <person name="Stajich J.E."/>
            <person name="Amses K."/>
            <person name="Simmons R."/>
            <person name="Seto K."/>
            <person name="Myers J."/>
            <person name="Bonds A."/>
            <person name="Quandt C.A."/>
            <person name="Barry K."/>
            <person name="Liu P."/>
            <person name="Grigoriev I."/>
            <person name="Longcore J.E."/>
            <person name="James T.Y."/>
        </authorList>
    </citation>
    <scope>NUCLEOTIDE SEQUENCE</scope>
    <source>
        <strain evidence="2">JEL0513</strain>
    </source>
</reference>
<keyword evidence="3" id="KW-1185">Reference proteome</keyword>
<comment type="caution">
    <text evidence="2">The sequence shown here is derived from an EMBL/GenBank/DDBJ whole genome shotgun (WGS) entry which is preliminary data.</text>
</comment>
<feature type="non-terminal residue" evidence="2">
    <location>
        <position position="1"/>
    </location>
</feature>